<dbReference type="AlphaFoldDB" id="A0AAE0T1P8"/>
<name>A0AAE0T1P8_9BIVA</name>
<reference evidence="1" key="3">
    <citation type="submission" date="2023-05" db="EMBL/GenBank/DDBJ databases">
        <authorList>
            <person name="Smith C.H."/>
        </authorList>
    </citation>
    <scope>NUCLEOTIDE SEQUENCE</scope>
    <source>
        <strain evidence="1">CHS0354</strain>
        <tissue evidence="1">Mantle</tissue>
    </source>
</reference>
<evidence type="ECO:0000313" key="1">
    <source>
        <dbReference type="EMBL" id="KAK3602109.1"/>
    </source>
</evidence>
<organism evidence="1 2">
    <name type="scientific">Potamilus streckersoni</name>
    <dbReference type="NCBI Taxonomy" id="2493646"/>
    <lineage>
        <taxon>Eukaryota</taxon>
        <taxon>Metazoa</taxon>
        <taxon>Spiralia</taxon>
        <taxon>Lophotrochozoa</taxon>
        <taxon>Mollusca</taxon>
        <taxon>Bivalvia</taxon>
        <taxon>Autobranchia</taxon>
        <taxon>Heteroconchia</taxon>
        <taxon>Palaeoheterodonta</taxon>
        <taxon>Unionida</taxon>
        <taxon>Unionoidea</taxon>
        <taxon>Unionidae</taxon>
        <taxon>Ambleminae</taxon>
        <taxon>Lampsilini</taxon>
        <taxon>Potamilus</taxon>
    </lineage>
</organism>
<gene>
    <name evidence="1" type="ORF">CHS0354_030458</name>
</gene>
<dbReference type="EMBL" id="JAEAOA010001812">
    <property type="protein sequence ID" value="KAK3602109.1"/>
    <property type="molecule type" value="Genomic_DNA"/>
</dbReference>
<comment type="caution">
    <text evidence="1">The sequence shown here is derived from an EMBL/GenBank/DDBJ whole genome shotgun (WGS) entry which is preliminary data.</text>
</comment>
<protein>
    <submittedName>
        <fullName evidence="1">Uncharacterized protein</fullName>
    </submittedName>
</protein>
<reference evidence="1" key="1">
    <citation type="journal article" date="2021" name="Genome Biol. Evol.">
        <title>A High-Quality Reference Genome for a Parasitic Bivalve with Doubly Uniparental Inheritance (Bivalvia: Unionida).</title>
        <authorList>
            <person name="Smith C.H."/>
        </authorList>
    </citation>
    <scope>NUCLEOTIDE SEQUENCE</scope>
    <source>
        <strain evidence="1">CHS0354</strain>
    </source>
</reference>
<sequence length="89" mass="10161">MVFKLYENTDRAIPACEGHENFRLNRAWLRRCVYSDTTLAGMVPPVFICLTLEPIGIRILQQPNLLPQGHSIYSLRSKRDNLIAGRCST</sequence>
<accession>A0AAE0T1P8</accession>
<keyword evidence="2" id="KW-1185">Reference proteome</keyword>
<evidence type="ECO:0000313" key="2">
    <source>
        <dbReference type="Proteomes" id="UP001195483"/>
    </source>
</evidence>
<dbReference type="Proteomes" id="UP001195483">
    <property type="component" value="Unassembled WGS sequence"/>
</dbReference>
<reference evidence="1" key="2">
    <citation type="journal article" date="2021" name="Genome Biol. Evol.">
        <title>Developing a high-quality reference genome for a parasitic bivalve with doubly uniparental inheritance (Bivalvia: Unionida).</title>
        <authorList>
            <person name="Smith C.H."/>
        </authorList>
    </citation>
    <scope>NUCLEOTIDE SEQUENCE</scope>
    <source>
        <strain evidence="1">CHS0354</strain>
        <tissue evidence="1">Mantle</tissue>
    </source>
</reference>
<proteinExistence type="predicted"/>